<feature type="transmembrane region" description="Helical" evidence="1">
    <location>
        <begin position="20"/>
        <end position="41"/>
    </location>
</feature>
<protein>
    <submittedName>
        <fullName evidence="2">Uncharacterized protein</fullName>
    </submittedName>
</protein>
<reference evidence="2" key="1">
    <citation type="submission" date="2020-02" db="EMBL/GenBank/DDBJ databases">
        <authorList>
            <person name="Meier V. D."/>
        </authorList>
    </citation>
    <scope>NUCLEOTIDE SEQUENCE</scope>
    <source>
        <strain evidence="2">AVDCRST_MAG28</strain>
    </source>
</reference>
<sequence>MTTAEANGIRTRIGPVQIAVILLALATASVHLYIFLIEGFLSGLSPEEQQGPIYQVLFAGNFFGYVTLLCALYLPIAPLARFRPVVRTIIIAMAIASIFSYYDVSFIDTIGNVTKIIEVLLIVMLTVDAALSWQGGARGVALAAAQLGIGAVVGYLMFLPLIPLI</sequence>
<evidence type="ECO:0000313" key="2">
    <source>
        <dbReference type="EMBL" id="CAA9455209.1"/>
    </source>
</evidence>
<keyword evidence="1" id="KW-0472">Membrane</keyword>
<organism evidence="2">
    <name type="scientific">uncultured Rubrobacteraceae bacterium</name>
    <dbReference type="NCBI Taxonomy" id="349277"/>
    <lineage>
        <taxon>Bacteria</taxon>
        <taxon>Bacillati</taxon>
        <taxon>Actinomycetota</taxon>
        <taxon>Rubrobacteria</taxon>
        <taxon>Rubrobacterales</taxon>
        <taxon>Rubrobacteraceae</taxon>
        <taxon>environmental samples</taxon>
    </lineage>
</organism>
<dbReference type="EMBL" id="CADCVE010000048">
    <property type="protein sequence ID" value="CAA9455209.1"/>
    <property type="molecule type" value="Genomic_DNA"/>
</dbReference>
<gene>
    <name evidence="2" type="ORF">AVDCRST_MAG28-2345</name>
</gene>
<feature type="transmembrane region" description="Helical" evidence="1">
    <location>
        <begin position="86"/>
        <end position="104"/>
    </location>
</feature>
<proteinExistence type="predicted"/>
<keyword evidence="1" id="KW-1133">Transmembrane helix</keyword>
<accession>A0A6J4QUC9</accession>
<name>A0A6J4QUC9_9ACTN</name>
<feature type="transmembrane region" description="Helical" evidence="1">
    <location>
        <begin position="140"/>
        <end position="162"/>
    </location>
</feature>
<keyword evidence="1" id="KW-0812">Transmembrane</keyword>
<evidence type="ECO:0000256" key="1">
    <source>
        <dbReference type="SAM" id="Phobius"/>
    </source>
</evidence>
<feature type="transmembrane region" description="Helical" evidence="1">
    <location>
        <begin position="53"/>
        <end position="74"/>
    </location>
</feature>
<feature type="transmembrane region" description="Helical" evidence="1">
    <location>
        <begin position="116"/>
        <end position="133"/>
    </location>
</feature>
<dbReference type="AlphaFoldDB" id="A0A6J4QUC9"/>